<accession>A0ABY5Y589</accession>
<feature type="compositionally biased region" description="Polar residues" evidence="4">
    <location>
        <begin position="308"/>
        <end position="318"/>
    </location>
</feature>
<dbReference type="InterPro" id="IPR002508">
    <property type="entry name" value="MurNAc-LAA_cat"/>
</dbReference>
<protein>
    <recommendedName>
        <fullName evidence="2">N-acetylmuramoyl-L-alanine amidase</fullName>
        <ecNumber evidence="2">3.5.1.28</ecNumber>
    </recommendedName>
</protein>
<dbReference type="RefSeq" id="WP_334316247.1">
    <property type="nucleotide sequence ID" value="NZ_CP065938.1"/>
</dbReference>
<dbReference type="EC" id="3.5.1.28" evidence="2"/>
<dbReference type="Proteomes" id="UP001058120">
    <property type="component" value="Chromosome"/>
</dbReference>
<evidence type="ECO:0000256" key="2">
    <source>
        <dbReference type="ARBA" id="ARBA00011901"/>
    </source>
</evidence>
<dbReference type="Gene3D" id="1.25.40.10">
    <property type="entry name" value="Tetratricopeptide repeat domain"/>
    <property type="match status" value="1"/>
</dbReference>
<evidence type="ECO:0000256" key="4">
    <source>
        <dbReference type="SAM" id="MobiDB-lite"/>
    </source>
</evidence>
<dbReference type="PANTHER" id="PTHR30404">
    <property type="entry name" value="N-ACETYLMURAMOYL-L-ALANINE AMIDASE"/>
    <property type="match status" value="1"/>
</dbReference>
<dbReference type="Gene3D" id="3.40.630.40">
    <property type="entry name" value="Zn-dependent exopeptidases"/>
    <property type="match status" value="1"/>
</dbReference>
<evidence type="ECO:0000313" key="6">
    <source>
        <dbReference type="EMBL" id="UWX06636.1"/>
    </source>
</evidence>
<comment type="catalytic activity">
    <reaction evidence="1">
        <text>Hydrolyzes the link between N-acetylmuramoyl residues and L-amino acid residues in certain cell-wall glycopeptides.</text>
        <dbReference type="EC" id="3.5.1.28"/>
    </reaction>
</comment>
<dbReference type="SMART" id="SM00646">
    <property type="entry name" value="Ami_3"/>
    <property type="match status" value="1"/>
</dbReference>
<evidence type="ECO:0000256" key="1">
    <source>
        <dbReference type="ARBA" id="ARBA00001561"/>
    </source>
</evidence>
<dbReference type="Pfam" id="PF01520">
    <property type="entry name" value="Amidase_3"/>
    <property type="match status" value="1"/>
</dbReference>
<evidence type="ECO:0000259" key="5">
    <source>
        <dbReference type="SMART" id="SM00646"/>
    </source>
</evidence>
<gene>
    <name evidence="6" type="ORF">JBF11_04845</name>
</gene>
<feature type="compositionally biased region" description="Basic and acidic residues" evidence="4">
    <location>
        <begin position="321"/>
        <end position="335"/>
    </location>
</feature>
<dbReference type="InterPro" id="IPR050695">
    <property type="entry name" value="N-acetylmuramoyl_amidase_3"/>
</dbReference>
<dbReference type="SUPFAM" id="SSF53187">
    <property type="entry name" value="Zn-dependent exopeptidases"/>
    <property type="match status" value="1"/>
</dbReference>
<keyword evidence="7" id="KW-1185">Reference proteome</keyword>
<dbReference type="PANTHER" id="PTHR30404:SF0">
    <property type="entry name" value="N-ACETYLMURAMOYL-L-ALANINE AMIDASE AMIC"/>
    <property type="match status" value="1"/>
</dbReference>
<keyword evidence="3" id="KW-0378">Hydrolase</keyword>
<dbReference type="EMBL" id="CP065938">
    <property type="protein sequence ID" value="UWX06636.1"/>
    <property type="molecule type" value="Genomic_DNA"/>
</dbReference>
<dbReference type="CDD" id="cd02696">
    <property type="entry name" value="MurNAc-LAA"/>
    <property type="match status" value="1"/>
</dbReference>
<evidence type="ECO:0000313" key="7">
    <source>
        <dbReference type="Proteomes" id="UP001058120"/>
    </source>
</evidence>
<evidence type="ECO:0000256" key="3">
    <source>
        <dbReference type="ARBA" id="ARBA00022801"/>
    </source>
</evidence>
<feature type="region of interest" description="Disordered" evidence="4">
    <location>
        <begin position="308"/>
        <end position="340"/>
    </location>
</feature>
<dbReference type="InterPro" id="IPR011990">
    <property type="entry name" value="TPR-like_helical_dom_sf"/>
</dbReference>
<feature type="domain" description="MurNAc-LAA" evidence="5">
    <location>
        <begin position="428"/>
        <end position="580"/>
    </location>
</feature>
<sequence length="588" mass="65685">MRSFFWRNTVFLLFLQLVAVIFVIAVSFALAYSEPSAYDNAKIELNRLIHDKKRSEYRHNWLKLSDEFYEIYRNNATWNNRPAALFRSAYALDQMAQRSFVRQDAKHAIERYLYLVKKHELSPLADDALFNAAQLAHIVLRDTKKAKAYLKQCIANYPTGDFHLKAKKYYAEIGDGALASLGTVEISRPAQASITLTKINSQLKNDVVRITISMETIASWRAKYQGDEENPHVVVTLNNVAPSENLELVDTFKKNGIFIGYQIEYDEENRTSVVTLEFSKLLRYAVKSEREPARLIIEATNSSKQLDSGINVRSGTSKNTKKVETKNTGQKKQEKASSAAVKKTVKAKKADVPTFAAKIADQLGLKVDTIVIDPGHGGKDPGAINNTIKEKDFNLEIAKKIAGVLKSAGYNVYLTRSSDKYVGLYERTDIARKHKADLFISLHANASVNANAQGFETYYLDFTGDEQAIRLAAIENAGVEKRGLGEMEKILGDMLVKARIQESKRLAQKVQSNTVRKIAKSGYSIKNNGTKGAPFHVLIGSSMPCILIEMGYTSNSAEAKRLLSEKYKNGLAEGIANGIHQYASELNK</sequence>
<name>A0ABY5Y589_9BACT</name>
<organism evidence="6 7">
    <name type="scientific">Taurinivorans muris</name>
    <dbReference type="NCBI Taxonomy" id="2787751"/>
    <lineage>
        <taxon>Bacteria</taxon>
        <taxon>Pseudomonadati</taxon>
        <taxon>Thermodesulfobacteriota</taxon>
        <taxon>Desulfovibrionia</taxon>
        <taxon>Desulfovibrionales</taxon>
        <taxon>Desulfovibrionaceae</taxon>
        <taxon>Taurinivorans</taxon>
    </lineage>
</organism>
<proteinExistence type="predicted"/>
<reference evidence="6" key="1">
    <citation type="submission" date="2020-12" db="EMBL/GenBank/DDBJ databases">
        <title>Taurinivorans muris gen. nov., sp. nov., fundamental and realized metabolic niche of a ubiquitous sulfidogenic bacterium in the murine intestine.</title>
        <authorList>
            <person name="Ye H."/>
            <person name="Hanson B.T."/>
            <person name="Loy A."/>
        </authorList>
    </citation>
    <scope>NUCLEOTIDE SEQUENCE</scope>
    <source>
        <strain evidence="6">LT0009</strain>
    </source>
</reference>